<evidence type="ECO:0000256" key="3">
    <source>
        <dbReference type="ARBA" id="ARBA00023163"/>
    </source>
</evidence>
<reference evidence="6 7" key="1">
    <citation type="submission" date="2019-01" db="EMBL/GenBank/DDBJ databases">
        <authorList>
            <person name="Alioto T."/>
            <person name="Alioto T."/>
        </authorList>
    </citation>
    <scope>NUCLEOTIDE SEQUENCE [LARGE SCALE GENOMIC DNA]</scope>
</reference>
<comment type="subcellular location">
    <subcellularLocation>
        <location evidence="1">Nucleus</location>
    </subcellularLocation>
</comment>
<dbReference type="PANTHER" id="PTHR21242">
    <property type="entry name" value="TRANSCRIPTION INITIATION FACTOR TFIID SUBUNIT 10"/>
    <property type="match status" value="1"/>
</dbReference>
<dbReference type="Pfam" id="PF03540">
    <property type="entry name" value="TAF10"/>
    <property type="match status" value="1"/>
</dbReference>
<organism evidence="6 7">
    <name type="scientific">Lynx pardinus</name>
    <name type="common">Iberian lynx</name>
    <name type="synonym">Felis pardina</name>
    <dbReference type="NCBI Taxonomy" id="191816"/>
    <lineage>
        <taxon>Eukaryota</taxon>
        <taxon>Metazoa</taxon>
        <taxon>Chordata</taxon>
        <taxon>Craniata</taxon>
        <taxon>Vertebrata</taxon>
        <taxon>Euteleostomi</taxon>
        <taxon>Mammalia</taxon>
        <taxon>Eutheria</taxon>
        <taxon>Laurasiatheria</taxon>
        <taxon>Carnivora</taxon>
        <taxon>Feliformia</taxon>
        <taxon>Felidae</taxon>
        <taxon>Felinae</taxon>
        <taxon>Lynx</taxon>
    </lineage>
</organism>
<evidence type="ECO:0000256" key="4">
    <source>
        <dbReference type="ARBA" id="ARBA00023242"/>
    </source>
</evidence>
<dbReference type="GO" id="GO:0003743">
    <property type="term" value="F:translation initiation factor activity"/>
    <property type="evidence" value="ECO:0007669"/>
    <property type="project" value="UniProtKB-KW"/>
</dbReference>
<keyword evidence="3" id="KW-0804">Transcription</keyword>
<keyword evidence="7" id="KW-1185">Reference proteome</keyword>
<keyword evidence="6" id="KW-0396">Initiation factor</keyword>
<feature type="non-terminal residue" evidence="6">
    <location>
        <position position="1"/>
    </location>
</feature>
<gene>
    <name evidence="6" type="ORF">LYPA_23C008256</name>
</gene>
<dbReference type="GO" id="GO:0016251">
    <property type="term" value="F:RNA polymerase II general transcription initiation factor activity"/>
    <property type="evidence" value="ECO:0007669"/>
    <property type="project" value="TreeGrafter"/>
</dbReference>
<protein>
    <submittedName>
        <fullName evidence="6">Transcription initiation factor tfiid subunit 10</fullName>
    </submittedName>
</protein>
<dbReference type="AlphaFoldDB" id="A0A485MQB1"/>
<evidence type="ECO:0000256" key="2">
    <source>
        <dbReference type="ARBA" id="ARBA00023015"/>
    </source>
</evidence>
<dbReference type="GO" id="GO:1990841">
    <property type="term" value="F:promoter-specific chromatin binding"/>
    <property type="evidence" value="ECO:0007669"/>
    <property type="project" value="TreeGrafter"/>
</dbReference>
<accession>A0A485MQB1</accession>
<dbReference type="CDD" id="cd07982">
    <property type="entry name" value="HFD_TAF10"/>
    <property type="match status" value="1"/>
</dbReference>
<evidence type="ECO:0000313" key="7">
    <source>
        <dbReference type="Proteomes" id="UP000386466"/>
    </source>
</evidence>
<evidence type="ECO:0000256" key="1">
    <source>
        <dbReference type="ARBA" id="ARBA00004123"/>
    </source>
</evidence>
<comment type="similarity">
    <text evidence="5">Belongs to the TAF10 family.</text>
</comment>
<dbReference type="Proteomes" id="UP000386466">
    <property type="component" value="Unassembled WGS sequence"/>
</dbReference>
<dbReference type="GO" id="GO:0005669">
    <property type="term" value="C:transcription factor TFIID complex"/>
    <property type="evidence" value="ECO:0007669"/>
    <property type="project" value="TreeGrafter"/>
</dbReference>
<dbReference type="PANTHER" id="PTHR21242:SF0">
    <property type="entry name" value="TRANSCRIPTION INITIATION FACTOR TFIID SUBUNIT 10"/>
    <property type="match status" value="1"/>
</dbReference>
<keyword evidence="2" id="KW-0805">Transcription regulation</keyword>
<keyword evidence="6" id="KW-0648">Protein biosynthesis</keyword>
<evidence type="ECO:0000313" key="6">
    <source>
        <dbReference type="EMBL" id="VFV23100.1"/>
    </source>
</evidence>
<dbReference type="EMBL" id="CAAGRJ010005181">
    <property type="protein sequence ID" value="VFV23100.1"/>
    <property type="molecule type" value="Genomic_DNA"/>
</dbReference>
<sequence length="90" mass="9895">HRGRGGWVYWGLRAVEQDQWRGEGSDVQKPVVDFLMQLEDYTPMIPDAVPSYYLHGAGSETLDPGIIQLISLAAAAQKSISDIASDALQH</sequence>
<name>A0A485MQB1_LYNPA</name>
<dbReference type="GO" id="GO:0000124">
    <property type="term" value="C:SAGA complex"/>
    <property type="evidence" value="ECO:0007669"/>
    <property type="project" value="TreeGrafter"/>
</dbReference>
<dbReference type="GO" id="GO:0006367">
    <property type="term" value="P:transcription initiation at RNA polymerase II promoter"/>
    <property type="evidence" value="ECO:0007669"/>
    <property type="project" value="TreeGrafter"/>
</dbReference>
<proteinExistence type="inferred from homology"/>
<keyword evidence="4" id="KW-0539">Nucleus</keyword>
<dbReference type="InterPro" id="IPR003923">
    <property type="entry name" value="TAF10"/>
</dbReference>
<evidence type="ECO:0000256" key="5">
    <source>
        <dbReference type="ARBA" id="ARBA00025730"/>
    </source>
</evidence>